<proteinExistence type="inferred from homology"/>
<dbReference type="OrthoDB" id="337270at2759"/>
<keyword evidence="3 6" id="KW-0805">Transcription regulation</keyword>
<evidence type="ECO:0000313" key="7">
    <source>
        <dbReference type="EMBL" id="OBA28189.1"/>
    </source>
</evidence>
<dbReference type="GO" id="GO:0003712">
    <property type="term" value="F:transcription coregulator activity"/>
    <property type="evidence" value="ECO:0007669"/>
    <property type="project" value="InterPro"/>
</dbReference>
<dbReference type="EMBL" id="LXPE01000004">
    <property type="protein sequence ID" value="OBA28189.1"/>
    <property type="molecule type" value="Genomic_DNA"/>
</dbReference>
<organism evidence="7 8">
    <name type="scientific">Hanseniaspora valbyensis NRRL Y-1626</name>
    <dbReference type="NCBI Taxonomy" id="766949"/>
    <lineage>
        <taxon>Eukaryota</taxon>
        <taxon>Fungi</taxon>
        <taxon>Dikarya</taxon>
        <taxon>Ascomycota</taxon>
        <taxon>Saccharomycotina</taxon>
        <taxon>Saccharomycetes</taxon>
        <taxon>Saccharomycodales</taxon>
        <taxon>Saccharomycodaceae</taxon>
        <taxon>Hanseniaspora</taxon>
    </lineage>
</organism>
<keyword evidence="5 6" id="KW-0539">Nucleus</keyword>
<dbReference type="GO" id="GO:0006357">
    <property type="term" value="P:regulation of transcription by RNA polymerase II"/>
    <property type="evidence" value="ECO:0007669"/>
    <property type="project" value="InterPro"/>
</dbReference>
<protein>
    <recommendedName>
        <fullName evidence="6">Mediator of RNA polymerase II transcription subunit 10</fullName>
    </recommendedName>
    <alternativeName>
        <fullName evidence="6">Mediator complex subunit 10</fullName>
    </alternativeName>
</protein>
<comment type="caution">
    <text evidence="7">The sequence shown here is derived from an EMBL/GenBank/DDBJ whole genome shotgun (WGS) entry which is preliminary data.</text>
</comment>
<evidence type="ECO:0000256" key="3">
    <source>
        <dbReference type="ARBA" id="ARBA00023015"/>
    </source>
</evidence>
<comment type="subcellular location">
    <subcellularLocation>
        <location evidence="1 6">Nucleus</location>
    </subcellularLocation>
</comment>
<evidence type="ECO:0000256" key="2">
    <source>
        <dbReference type="ARBA" id="ARBA00005389"/>
    </source>
</evidence>
<dbReference type="AlphaFoldDB" id="A0A1B7THH9"/>
<sequence length="171" mass="19934">MTDTLSLTEHKIKDLIEIFIELNLTVYDYSNTEDTQNSILNNLNKIFTNLKDLNTASFELANDKSETSQNMNIPLDVIQYIESTRNPDVYTREFVESIKLANDYQREKQSALKYMSLKLGEGIIEAFGEEEEEEDDDDDKQKIKEAVESIWNRGNIIKEEEAKKKKKKKKI</sequence>
<gene>
    <name evidence="6" type="primary">MED10</name>
    <name evidence="7" type="ORF">HANVADRAFT_51525</name>
</gene>
<dbReference type="GO" id="GO:0016592">
    <property type="term" value="C:mediator complex"/>
    <property type="evidence" value="ECO:0007669"/>
    <property type="project" value="InterPro"/>
</dbReference>
<dbReference type="Pfam" id="PF09748">
    <property type="entry name" value="Med10"/>
    <property type="match status" value="1"/>
</dbReference>
<keyword evidence="6" id="KW-0010">Activator</keyword>
<accession>A0A1B7THH9</accession>
<comment type="function">
    <text evidence="6">Component of the Mediator complex, a coactivator involved in the regulated transcription of nearly all RNA polymerase II-dependent genes. Mediator functions as a bridge to convey information from gene-specific regulatory proteins to the basal RNA polymerase II transcription machinery. Mediator is recruited to promoters by direct interactions with regulatory proteins and serves as a scaffold for the assembly of a functional preinitiation complex with RNA polymerase II and the general transcription factors.</text>
</comment>
<evidence type="ECO:0000256" key="1">
    <source>
        <dbReference type="ARBA" id="ARBA00004123"/>
    </source>
</evidence>
<dbReference type="Proteomes" id="UP000092321">
    <property type="component" value="Unassembled WGS sequence"/>
</dbReference>
<name>A0A1B7THH9_9ASCO</name>
<comment type="subunit">
    <text evidence="6">Component of the Mediator complex.</text>
</comment>
<evidence type="ECO:0000313" key="8">
    <source>
        <dbReference type="Proteomes" id="UP000092321"/>
    </source>
</evidence>
<keyword evidence="8" id="KW-1185">Reference proteome</keyword>
<keyword evidence="4 6" id="KW-0804">Transcription</keyword>
<comment type="similarity">
    <text evidence="2 6">Belongs to the Mediator complex subunit 10 family.</text>
</comment>
<evidence type="ECO:0000256" key="6">
    <source>
        <dbReference type="RuleBase" id="RU364146"/>
    </source>
</evidence>
<reference evidence="8" key="1">
    <citation type="journal article" date="2016" name="Proc. Natl. Acad. Sci. U.S.A.">
        <title>Comparative genomics of biotechnologically important yeasts.</title>
        <authorList>
            <person name="Riley R."/>
            <person name="Haridas S."/>
            <person name="Wolfe K.H."/>
            <person name="Lopes M.R."/>
            <person name="Hittinger C.T."/>
            <person name="Goeker M."/>
            <person name="Salamov A.A."/>
            <person name="Wisecaver J.H."/>
            <person name="Long T.M."/>
            <person name="Calvey C.H."/>
            <person name="Aerts A.L."/>
            <person name="Barry K.W."/>
            <person name="Choi C."/>
            <person name="Clum A."/>
            <person name="Coughlan A.Y."/>
            <person name="Deshpande S."/>
            <person name="Douglass A.P."/>
            <person name="Hanson S.J."/>
            <person name="Klenk H.-P."/>
            <person name="LaButti K.M."/>
            <person name="Lapidus A."/>
            <person name="Lindquist E.A."/>
            <person name="Lipzen A.M."/>
            <person name="Meier-Kolthoff J.P."/>
            <person name="Ohm R.A."/>
            <person name="Otillar R.P."/>
            <person name="Pangilinan J.L."/>
            <person name="Peng Y."/>
            <person name="Rokas A."/>
            <person name="Rosa C.A."/>
            <person name="Scheuner C."/>
            <person name="Sibirny A.A."/>
            <person name="Slot J.C."/>
            <person name="Stielow J.B."/>
            <person name="Sun H."/>
            <person name="Kurtzman C.P."/>
            <person name="Blackwell M."/>
            <person name="Grigoriev I.V."/>
            <person name="Jeffries T.W."/>
        </authorList>
    </citation>
    <scope>NUCLEOTIDE SEQUENCE [LARGE SCALE GENOMIC DNA]</scope>
    <source>
        <strain evidence="8">NRRL Y-1626</strain>
    </source>
</reference>
<evidence type="ECO:0000256" key="4">
    <source>
        <dbReference type="ARBA" id="ARBA00023163"/>
    </source>
</evidence>
<dbReference type="InterPro" id="IPR019145">
    <property type="entry name" value="Mediator_Med10"/>
</dbReference>
<evidence type="ECO:0000256" key="5">
    <source>
        <dbReference type="ARBA" id="ARBA00023242"/>
    </source>
</evidence>